<sequence length="339" mass="37503">MASADVNVGIVFIVQLVLGTLGNFSLLSQDLFLYFSGCTTRPTDSIRRHLTVANLLVILSRGIAETMAEFGLEHFLGDAGCKLVFSVHALGRGVAFGSTCLLSVFQAITISPMDWKWAQFKGKAPKYRSTFTTLCWVLNLLFTFSFVTITSKLETVNITNKIDLTYCSDPRSIRGSYSASVSLVCISDILCMGLMLLASGSMVCILYRHKQQVRHIRSPHVSSRSSPETRATRRVLVLMNIFACLYITSATMRVYLTFSENHSFFLRSLGTFINGLFPTICPFLLLSHGHSVSSISCVCSARSTEPPDHSRRNACTACFSVLTKGWTPAPRNSLKMQRT</sequence>
<reference evidence="15 16" key="1">
    <citation type="submission" date="2013-11" db="EMBL/GenBank/DDBJ databases">
        <title>The Damaraland mole rat (Fukomys damarensis) genome and evolution of African mole rats.</title>
        <authorList>
            <person name="Gladyshev V.N."/>
            <person name="Fang X."/>
        </authorList>
    </citation>
    <scope>NUCLEOTIDE SEQUENCE [LARGE SCALE GENOMIC DNA]</scope>
    <source>
        <tissue evidence="15">Liver</tissue>
    </source>
</reference>
<dbReference type="AlphaFoldDB" id="A0A091E1D0"/>
<evidence type="ECO:0000313" key="16">
    <source>
        <dbReference type="Proteomes" id="UP000028990"/>
    </source>
</evidence>
<evidence type="ECO:0000256" key="10">
    <source>
        <dbReference type="ARBA" id="ARBA00023170"/>
    </source>
</evidence>
<protein>
    <recommendedName>
        <fullName evidence="13">Vomeronasal type-1 receptor</fullName>
    </recommendedName>
</protein>
<evidence type="ECO:0000256" key="1">
    <source>
        <dbReference type="ARBA" id="ARBA00003878"/>
    </source>
</evidence>
<evidence type="ECO:0000256" key="9">
    <source>
        <dbReference type="ARBA" id="ARBA00023136"/>
    </source>
</evidence>
<feature type="transmembrane region" description="Helical" evidence="13">
    <location>
        <begin position="264"/>
        <end position="286"/>
    </location>
</feature>
<dbReference type="Gene3D" id="1.20.1070.10">
    <property type="entry name" value="Rhodopsin 7-helix transmembrane proteins"/>
    <property type="match status" value="1"/>
</dbReference>
<evidence type="ECO:0000256" key="12">
    <source>
        <dbReference type="ARBA" id="ARBA00023224"/>
    </source>
</evidence>
<comment type="similarity">
    <text evidence="3 13">Belongs to the G-protein coupled receptor 1 family.</text>
</comment>
<dbReference type="Proteomes" id="UP000028990">
    <property type="component" value="Unassembled WGS sequence"/>
</dbReference>
<feature type="transmembrane region" description="Helical" evidence="13">
    <location>
        <begin position="181"/>
        <end position="207"/>
    </location>
</feature>
<keyword evidence="9 13" id="KW-0472">Membrane</keyword>
<dbReference type="FunFam" id="1.20.1070.10:FF:000033">
    <property type="entry name" value="Vomeronasal type-1 receptor"/>
    <property type="match status" value="1"/>
</dbReference>
<feature type="transmembrane region" description="Helical" evidence="13">
    <location>
        <begin position="235"/>
        <end position="258"/>
    </location>
</feature>
<feature type="domain" description="G-protein coupled receptors family 1 profile" evidence="14">
    <location>
        <begin position="19"/>
        <end position="285"/>
    </location>
</feature>
<feature type="transmembrane region" description="Helical" evidence="13">
    <location>
        <begin position="6"/>
        <end position="27"/>
    </location>
</feature>
<keyword evidence="4 13" id="KW-1003">Cell membrane</keyword>
<keyword evidence="8 13" id="KW-0297">G-protein coupled receptor</keyword>
<dbReference type="GO" id="GO:0005886">
    <property type="term" value="C:plasma membrane"/>
    <property type="evidence" value="ECO:0007669"/>
    <property type="project" value="UniProtKB-SubCell"/>
</dbReference>
<dbReference type="InterPro" id="IPR017452">
    <property type="entry name" value="GPCR_Rhodpsn_7TM"/>
</dbReference>
<evidence type="ECO:0000256" key="7">
    <source>
        <dbReference type="ARBA" id="ARBA00022989"/>
    </source>
</evidence>
<accession>A0A091E1D0</accession>
<dbReference type="OrthoDB" id="9606139at2759"/>
<dbReference type="EMBL" id="KN121407">
    <property type="protein sequence ID" value="KFO36513.1"/>
    <property type="molecule type" value="Genomic_DNA"/>
</dbReference>
<evidence type="ECO:0000256" key="6">
    <source>
        <dbReference type="ARBA" id="ARBA00022692"/>
    </source>
</evidence>
<proteinExistence type="inferred from homology"/>
<feature type="transmembrane region" description="Helical" evidence="13">
    <location>
        <begin position="131"/>
        <end position="149"/>
    </location>
</feature>
<gene>
    <name evidence="15" type="ORF">H920_02140</name>
</gene>
<keyword evidence="7 13" id="KW-1133">Transmembrane helix</keyword>
<keyword evidence="6 13" id="KW-0812">Transmembrane</keyword>
<keyword evidence="5 13" id="KW-0589">Pheromone response</keyword>
<dbReference type="GO" id="GO:0007606">
    <property type="term" value="P:sensory perception of chemical stimulus"/>
    <property type="evidence" value="ECO:0007669"/>
    <property type="project" value="UniProtKB-ARBA"/>
</dbReference>
<keyword evidence="11" id="KW-0325">Glycoprotein</keyword>
<dbReference type="InterPro" id="IPR004072">
    <property type="entry name" value="Vmron_rcpt_1"/>
</dbReference>
<evidence type="ECO:0000256" key="13">
    <source>
        <dbReference type="RuleBase" id="RU364061"/>
    </source>
</evidence>
<evidence type="ECO:0000256" key="4">
    <source>
        <dbReference type="ARBA" id="ARBA00022475"/>
    </source>
</evidence>
<dbReference type="GO" id="GO:0016503">
    <property type="term" value="F:pheromone receptor activity"/>
    <property type="evidence" value="ECO:0007669"/>
    <property type="project" value="InterPro"/>
</dbReference>
<dbReference type="PROSITE" id="PS50262">
    <property type="entry name" value="G_PROTEIN_RECEP_F1_2"/>
    <property type="match status" value="1"/>
</dbReference>
<evidence type="ECO:0000313" key="15">
    <source>
        <dbReference type="EMBL" id="KFO36513.1"/>
    </source>
</evidence>
<comment type="function">
    <text evidence="1">Putative pheromone receptor.</text>
</comment>
<evidence type="ECO:0000256" key="3">
    <source>
        <dbReference type="ARBA" id="ARBA00010663"/>
    </source>
</evidence>
<dbReference type="PANTHER" id="PTHR24062">
    <property type="entry name" value="VOMERONASAL TYPE-1 RECEPTOR"/>
    <property type="match status" value="1"/>
</dbReference>
<comment type="subcellular location">
    <subcellularLocation>
        <location evidence="2 13">Cell membrane</location>
        <topology evidence="2 13">Multi-pass membrane protein</topology>
    </subcellularLocation>
</comment>
<dbReference type="GO" id="GO:0019236">
    <property type="term" value="P:response to pheromone"/>
    <property type="evidence" value="ECO:0007669"/>
    <property type="project" value="UniProtKB-KW"/>
</dbReference>
<organism evidence="15 16">
    <name type="scientific">Fukomys damarensis</name>
    <name type="common">Damaraland mole rat</name>
    <name type="synonym">Cryptomys damarensis</name>
    <dbReference type="NCBI Taxonomy" id="885580"/>
    <lineage>
        <taxon>Eukaryota</taxon>
        <taxon>Metazoa</taxon>
        <taxon>Chordata</taxon>
        <taxon>Craniata</taxon>
        <taxon>Vertebrata</taxon>
        <taxon>Euteleostomi</taxon>
        <taxon>Mammalia</taxon>
        <taxon>Eutheria</taxon>
        <taxon>Euarchontoglires</taxon>
        <taxon>Glires</taxon>
        <taxon>Rodentia</taxon>
        <taxon>Hystricomorpha</taxon>
        <taxon>Bathyergidae</taxon>
        <taxon>Fukomys</taxon>
    </lineage>
</organism>
<evidence type="ECO:0000256" key="5">
    <source>
        <dbReference type="ARBA" id="ARBA00022507"/>
    </source>
</evidence>
<keyword evidence="12 13" id="KW-0807">Transducer</keyword>
<evidence type="ECO:0000256" key="8">
    <source>
        <dbReference type="ARBA" id="ARBA00023040"/>
    </source>
</evidence>
<keyword evidence="16" id="KW-1185">Reference proteome</keyword>
<evidence type="ECO:0000259" key="14">
    <source>
        <dbReference type="PROSITE" id="PS50262"/>
    </source>
</evidence>
<name>A0A091E1D0_FUKDA</name>
<keyword evidence="10 13" id="KW-0675">Receptor</keyword>
<evidence type="ECO:0000256" key="2">
    <source>
        <dbReference type="ARBA" id="ARBA00004651"/>
    </source>
</evidence>
<dbReference type="Pfam" id="PF03402">
    <property type="entry name" value="V1R"/>
    <property type="match status" value="1"/>
</dbReference>
<dbReference type="SUPFAM" id="SSF81321">
    <property type="entry name" value="Family A G protein-coupled receptor-like"/>
    <property type="match status" value="1"/>
</dbReference>
<dbReference type="PRINTS" id="PR01534">
    <property type="entry name" value="VOMERONASL1R"/>
</dbReference>
<evidence type="ECO:0000256" key="11">
    <source>
        <dbReference type="ARBA" id="ARBA00023180"/>
    </source>
</evidence>